<keyword evidence="9" id="KW-1185">Reference proteome</keyword>
<keyword evidence="3" id="KW-0963">Cytoplasm</keyword>
<dbReference type="GeneTree" id="ENSGT00390000010727"/>
<organism evidence="8 9">
    <name type="scientific">Pan paniscus</name>
    <name type="common">Pygmy chimpanzee</name>
    <name type="synonym">Bonobo</name>
    <dbReference type="NCBI Taxonomy" id="9597"/>
    <lineage>
        <taxon>Eukaryota</taxon>
        <taxon>Metazoa</taxon>
        <taxon>Chordata</taxon>
        <taxon>Craniata</taxon>
        <taxon>Vertebrata</taxon>
        <taxon>Euteleostomi</taxon>
        <taxon>Mammalia</taxon>
        <taxon>Eutheria</taxon>
        <taxon>Euarchontoglires</taxon>
        <taxon>Primates</taxon>
        <taxon>Haplorrhini</taxon>
        <taxon>Catarrhini</taxon>
        <taxon>Hominidae</taxon>
        <taxon>Pan</taxon>
    </lineage>
</organism>
<keyword evidence="4" id="KW-0206">Cytoskeleton</keyword>
<dbReference type="EMBL" id="AJFE02046178">
    <property type="status" value="NOT_ANNOTATED_CDS"/>
    <property type="molecule type" value="Genomic_DNA"/>
</dbReference>
<dbReference type="Ensembl" id="ENSPPAT00000061377.1">
    <property type="protein sequence ID" value="ENSPPAP00000038474.1"/>
    <property type="gene ID" value="ENSPPAG00000041934.1"/>
</dbReference>
<accession>A0A2R9C9G0</accession>
<reference evidence="8" key="3">
    <citation type="submission" date="2025-09" db="UniProtKB">
        <authorList>
            <consortium name="Ensembl"/>
        </authorList>
    </citation>
    <scope>IDENTIFICATION</scope>
</reference>
<dbReference type="InterPro" id="IPR026069">
    <property type="entry name" value="Fuzzy"/>
</dbReference>
<feature type="domain" description="FUZ/MON1/HPS1 first Longin" evidence="5">
    <location>
        <begin position="11"/>
        <end position="73"/>
    </location>
</feature>
<dbReference type="Pfam" id="PF19037">
    <property type="entry name" value="Fuz_longin_2"/>
    <property type="match status" value="1"/>
</dbReference>
<dbReference type="Proteomes" id="UP000240080">
    <property type="component" value="Chromosome 19"/>
</dbReference>
<evidence type="ECO:0000256" key="3">
    <source>
        <dbReference type="ARBA" id="ARBA00022490"/>
    </source>
</evidence>
<evidence type="ECO:0000256" key="4">
    <source>
        <dbReference type="ARBA" id="ARBA00023212"/>
    </source>
</evidence>
<evidence type="ECO:0000259" key="6">
    <source>
        <dbReference type="Pfam" id="PF19037"/>
    </source>
</evidence>
<comment type="similarity">
    <text evidence="2">Belongs to the fuzzy family.</text>
</comment>
<gene>
    <name evidence="8" type="primary">FUZ</name>
</gene>
<dbReference type="GO" id="GO:1905515">
    <property type="term" value="P:non-motile cilium assembly"/>
    <property type="evidence" value="ECO:0007669"/>
    <property type="project" value="TreeGrafter"/>
</dbReference>
<dbReference type="InterPro" id="IPR043971">
    <property type="entry name" value="FUZ/MON1/HPS1_longin_2"/>
</dbReference>
<evidence type="ECO:0000256" key="1">
    <source>
        <dbReference type="ARBA" id="ARBA00004245"/>
    </source>
</evidence>
<protein>
    <submittedName>
        <fullName evidence="8">Fuzzy planar cell polarity protein</fullName>
    </submittedName>
</protein>
<dbReference type="Bgee" id="ENSPPAG00000041934">
    <property type="expression patterns" value="Expressed in testis and 6 other cell types or tissues"/>
</dbReference>
<dbReference type="InterPro" id="IPR043970">
    <property type="entry name" value="FUZ/MON1/HPS1_longin_3"/>
</dbReference>
<evidence type="ECO:0000259" key="7">
    <source>
        <dbReference type="Pfam" id="PF19038"/>
    </source>
</evidence>
<evidence type="ECO:0000313" key="9">
    <source>
        <dbReference type="Proteomes" id="UP000240080"/>
    </source>
</evidence>
<comment type="subcellular location">
    <subcellularLocation>
        <location evidence="1">Cytoplasm</location>
        <location evidence="1">Cytoskeleton</location>
    </subcellularLocation>
</comment>
<proteinExistence type="inferred from homology"/>
<evidence type="ECO:0000256" key="2">
    <source>
        <dbReference type="ARBA" id="ARBA00008550"/>
    </source>
</evidence>
<dbReference type="PANTHER" id="PTHR13559:SF1">
    <property type="entry name" value="PROTEIN FUZZY HOMOLOG"/>
    <property type="match status" value="1"/>
</dbReference>
<evidence type="ECO:0000313" key="8">
    <source>
        <dbReference type="Ensembl" id="ENSPPAP00000038474.1"/>
    </source>
</evidence>
<dbReference type="GO" id="GO:0016192">
    <property type="term" value="P:vesicle-mediated transport"/>
    <property type="evidence" value="ECO:0007669"/>
    <property type="project" value="InterPro"/>
</dbReference>
<dbReference type="PANTHER" id="PTHR13559">
    <property type="entry name" value="INTRACELLULAR TRAFFIC PROTEIN-RELATED"/>
    <property type="match status" value="1"/>
</dbReference>
<sequence length="382" mass="41590">MGEEGTGGTVHLLCLAASSGVPLFCRSSRGGAPARQQLPFSVIGSLNGVHMFGQNLEVQLSSARTENTTVVLLVGLEELTNIRNVERLKKDLRASYCLIDSFLGNSELIGDLTQCVDCVIPPEGSLLQEALSGFAEAAGTTFVSLVVSGRVVAATEGWWRLGTPEAVLLPWLVGSLPPQTARDYPVYLPHGSPTVPHRLLTLTLLPSLELCLLCGPSPPLSQLYPQLLERWWQPLLDPLRACLPLGPRALPSGFPLHTDILGLLLLHLELKRCLFTVEPLGDKEPSPEQRRRLLRNFYTLVTSTHFPPEPGPPEKTEDEVYQAQLPRACYLVLGTEEPGTGVRLVALQLGLRRLLLLLSPQSPTHGLRSLATHTLHALTPLL</sequence>
<dbReference type="AlphaFoldDB" id="A0A2R9C9G0"/>
<dbReference type="GO" id="GO:0005856">
    <property type="term" value="C:cytoskeleton"/>
    <property type="evidence" value="ECO:0007669"/>
    <property type="project" value="UniProtKB-SubCell"/>
</dbReference>
<dbReference type="InterPro" id="IPR043972">
    <property type="entry name" value="FUZ/MON1/HPS1_longin_1"/>
</dbReference>
<feature type="domain" description="FUZ/MON1/HPS1 third Longin" evidence="7">
    <location>
        <begin position="260"/>
        <end position="379"/>
    </location>
</feature>
<feature type="domain" description="FUZ/MON1/HPS1 second Longin" evidence="6">
    <location>
        <begin position="139"/>
        <end position="233"/>
    </location>
</feature>
<dbReference type="Pfam" id="PF19038">
    <property type="entry name" value="Fuz_longin_3"/>
    <property type="match status" value="1"/>
</dbReference>
<reference evidence="8" key="2">
    <citation type="submission" date="2025-08" db="UniProtKB">
        <authorList>
            <consortium name="Ensembl"/>
        </authorList>
    </citation>
    <scope>IDENTIFICATION</scope>
</reference>
<evidence type="ECO:0000259" key="5">
    <source>
        <dbReference type="Pfam" id="PF19036"/>
    </source>
</evidence>
<reference evidence="8 9" key="1">
    <citation type="journal article" date="2012" name="Nature">
        <title>The bonobo genome compared with the chimpanzee and human genomes.</title>
        <authorList>
            <person name="Prufer K."/>
            <person name="Munch K."/>
            <person name="Hellmann I."/>
            <person name="Akagi K."/>
            <person name="Miller J.R."/>
            <person name="Walenz B."/>
            <person name="Koren S."/>
            <person name="Sutton G."/>
            <person name="Kodira C."/>
            <person name="Winer R."/>
            <person name="Knight J.R."/>
            <person name="Mullikin J.C."/>
            <person name="Meader S.J."/>
            <person name="Ponting C.P."/>
            <person name="Lunter G."/>
            <person name="Higashino S."/>
            <person name="Hobolth A."/>
            <person name="Dutheil J."/>
            <person name="Karakoc E."/>
            <person name="Alkan C."/>
            <person name="Sajjadian S."/>
            <person name="Catacchio C.R."/>
            <person name="Ventura M."/>
            <person name="Marques-Bonet T."/>
            <person name="Eichler E.E."/>
            <person name="Andre C."/>
            <person name="Atencia R."/>
            <person name="Mugisha L."/>
            <person name="Junhold J."/>
            <person name="Patterson N."/>
            <person name="Siebauer M."/>
            <person name="Good J.M."/>
            <person name="Fischer A."/>
            <person name="Ptak S.E."/>
            <person name="Lachmann M."/>
            <person name="Symer D.E."/>
            <person name="Mailund T."/>
            <person name="Schierup M.H."/>
            <person name="Andres A.M."/>
            <person name="Kelso J."/>
            <person name="Paabo S."/>
        </authorList>
    </citation>
    <scope>NUCLEOTIDE SEQUENCE [LARGE SCALE GENOMIC DNA]</scope>
</reference>
<dbReference type="EMBL" id="AJFE02046179">
    <property type="status" value="NOT_ANNOTATED_CDS"/>
    <property type="molecule type" value="Genomic_DNA"/>
</dbReference>
<name>A0A2R9C9G0_PANPA</name>
<dbReference type="Pfam" id="PF19036">
    <property type="entry name" value="Fuz_longin_1"/>
    <property type="match status" value="1"/>
</dbReference>